<dbReference type="EMBL" id="OW152816">
    <property type="protein sequence ID" value="CAH2066879.1"/>
    <property type="molecule type" value="Genomic_DNA"/>
</dbReference>
<feature type="compositionally biased region" description="Pro residues" evidence="1">
    <location>
        <begin position="36"/>
        <end position="53"/>
    </location>
</feature>
<name>A0ABN8IWC4_9NEOP</name>
<feature type="non-terminal residue" evidence="2">
    <location>
        <position position="92"/>
    </location>
</feature>
<evidence type="ECO:0000313" key="2">
    <source>
        <dbReference type="EMBL" id="CAH2066879.1"/>
    </source>
</evidence>
<evidence type="ECO:0000313" key="3">
    <source>
        <dbReference type="Proteomes" id="UP000837857"/>
    </source>
</evidence>
<accession>A0ABN8IWC4</accession>
<feature type="region of interest" description="Disordered" evidence="1">
    <location>
        <begin position="14"/>
        <end position="74"/>
    </location>
</feature>
<reference evidence="2" key="1">
    <citation type="submission" date="2022-03" db="EMBL/GenBank/DDBJ databases">
        <authorList>
            <person name="Martin H S."/>
        </authorList>
    </citation>
    <scope>NUCLEOTIDE SEQUENCE</scope>
</reference>
<evidence type="ECO:0000256" key="1">
    <source>
        <dbReference type="SAM" id="MobiDB-lite"/>
    </source>
</evidence>
<protein>
    <submittedName>
        <fullName evidence="2">Uncharacterized protein</fullName>
    </submittedName>
</protein>
<sequence length="92" mass="10068">MLCRRCRPCARDAFHRGSQVRARLGAPPSAEEPRSRPSPAPRPSAPSNGPQPLPYSAVAARTAPPPPGTPLMNYSIAPLRFETITKQYRFKS</sequence>
<gene>
    <name evidence="2" type="ORF">IPOD504_LOCUS13623</name>
</gene>
<keyword evidence="3" id="KW-1185">Reference proteome</keyword>
<organism evidence="2 3">
    <name type="scientific">Iphiclides podalirius</name>
    <name type="common">scarce swallowtail</name>
    <dbReference type="NCBI Taxonomy" id="110791"/>
    <lineage>
        <taxon>Eukaryota</taxon>
        <taxon>Metazoa</taxon>
        <taxon>Ecdysozoa</taxon>
        <taxon>Arthropoda</taxon>
        <taxon>Hexapoda</taxon>
        <taxon>Insecta</taxon>
        <taxon>Pterygota</taxon>
        <taxon>Neoptera</taxon>
        <taxon>Endopterygota</taxon>
        <taxon>Lepidoptera</taxon>
        <taxon>Glossata</taxon>
        <taxon>Ditrysia</taxon>
        <taxon>Papilionoidea</taxon>
        <taxon>Papilionidae</taxon>
        <taxon>Papilioninae</taxon>
        <taxon>Iphiclides</taxon>
    </lineage>
</organism>
<proteinExistence type="predicted"/>
<dbReference type="Proteomes" id="UP000837857">
    <property type="component" value="Chromosome 4"/>
</dbReference>